<gene>
    <name evidence="3" type="ORF">BD410DRAFT_835147</name>
</gene>
<keyword evidence="2" id="KW-0472">Membrane</keyword>
<feature type="region of interest" description="Disordered" evidence="1">
    <location>
        <begin position="176"/>
        <end position="211"/>
    </location>
</feature>
<reference evidence="3 4" key="1">
    <citation type="submission" date="2018-06" db="EMBL/GenBank/DDBJ databases">
        <title>A transcriptomic atlas of mushroom development highlights an independent origin of complex multicellularity.</title>
        <authorList>
            <consortium name="DOE Joint Genome Institute"/>
            <person name="Krizsan K."/>
            <person name="Almasi E."/>
            <person name="Merenyi Z."/>
            <person name="Sahu N."/>
            <person name="Viragh M."/>
            <person name="Koszo T."/>
            <person name="Mondo S."/>
            <person name="Kiss B."/>
            <person name="Balint B."/>
            <person name="Kues U."/>
            <person name="Barry K."/>
            <person name="Hegedus J.C."/>
            <person name="Henrissat B."/>
            <person name="Johnson J."/>
            <person name="Lipzen A."/>
            <person name="Ohm R."/>
            <person name="Nagy I."/>
            <person name="Pangilinan J."/>
            <person name="Yan J."/>
            <person name="Xiong Y."/>
            <person name="Grigoriev I.V."/>
            <person name="Hibbett D.S."/>
            <person name="Nagy L.G."/>
        </authorList>
    </citation>
    <scope>NUCLEOTIDE SEQUENCE [LARGE SCALE GENOMIC DNA]</scope>
    <source>
        <strain evidence="3 4">SZMC22713</strain>
    </source>
</reference>
<organism evidence="3 4">
    <name type="scientific">Rickenella mellea</name>
    <dbReference type="NCBI Taxonomy" id="50990"/>
    <lineage>
        <taxon>Eukaryota</taxon>
        <taxon>Fungi</taxon>
        <taxon>Dikarya</taxon>
        <taxon>Basidiomycota</taxon>
        <taxon>Agaricomycotina</taxon>
        <taxon>Agaricomycetes</taxon>
        <taxon>Hymenochaetales</taxon>
        <taxon>Rickenellaceae</taxon>
        <taxon>Rickenella</taxon>
    </lineage>
</organism>
<sequence>MAFIPAPSATYSTLLSSGTAAPSLPGRLPSPISQPPASSVSGQQRISTLYIYISAFLVVLIAISSAITLHGVVFRRRWRRRVEAAIAAGELTPGDYRDGDVIALGTLQKCLGVRPDVYHVFLADGERSLSHKTVECLDKTKPFSVMFLPTSGCHTALPVSHQQQRPRSWIPNAVRGFRVPTTSSPSPPHSANHASPTGSSSPSSPSPPTSRTIQAAFFVSMPSPSLCSNRKSASAVDDASFNAEDDGYAKSQTISDAHDLSPVEIGVVSFILHSHAPTPPTLLSPSLPIPTVPKP</sequence>
<proteinExistence type="predicted"/>
<dbReference type="EMBL" id="ML170158">
    <property type="protein sequence ID" value="TDL27860.1"/>
    <property type="molecule type" value="Genomic_DNA"/>
</dbReference>
<dbReference type="VEuPathDB" id="FungiDB:BD410DRAFT_835147"/>
<keyword evidence="2" id="KW-1133">Transmembrane helix</keyword>
<feature type="transmembrane region" description="Helical" evidence="2">
    <location>
        <begin position="49"/>
        <end position="73"/>
    </location>
</feature>
<protein>
    <submittedName>
        <fullName evidence="3">Uncharacterized protein</fullName>
    </submittedName>
</protein>
<dbReference type="AlphaFoldDB" id="A0A4Y7QLS8"/>
<feature type="compositionally biased region" description="Low complexity" evidence="1">
    <location>
        <begin position="180"/>
        <end position="203"/>
    </location>
</feature>
<keyword evidence="2" id="KW-0812">Transmembrane</keyword>
<evidence type="ECO:0000313" key="4">
    <source>
        <dbReference type="Proteomes" id="UP000294933"/>
    </source>
</evidence>
<evidence type="ECO:0000256" key="1">
    <source>
        <dbReference type="SAM" id="MobiDB-lite"/>
    </source>
</evidence>
<name>A0A4Y7QLS8_9AGAM</name>
<accession>A0A4Y7QLS8</accession>
<evidence type="ECO:0000313" key="3">
    <source>
        <dbReference type="EMBL" id="TDL27860.1"/>
    </source>
</evidence>
<dbReference type="Proteomes" id="UP000294933">
    <property type="component" value="Unassembled WGS sequence"/>
</dbReference>
<keyword evidence="4" id="KW-1185">Reference proteome</keyword>
<evidence type="ECO:0000256" key="2">
    <source>
        <dbReference type="SAM" id="Phobius"/>
    </source>
</evidence>